<evidence type="ECO:0000256" key="9">
    <source>
        <dbReference type="ARBA" id="ARBA00023180"/>
    </source>
</evidence>
<keyword evidence="9" id="KW-0325">Glycoprotein</keyword>
<keyword evidence="7" id="KW-1133">Transmembrane helix</keyword>
<dbReference type="Proteomes" id="UP000694844">
    <property type="component" value="Chromosome 2"/>
</dbReference>
<feature type="region of interest" description="Disordered" evidence="11">
    <location>
        <begin position="28"/>
        <end position="74"/>
    </location>
</feature>
<keyword evidence="6" id="KW-0256">Endoplasmic reticulum</keyword>
<evidence type="ECO:0000256" key="6">
    <source>
        <dbReference type="ARBA" id="ARBA00022824"/>
    </source>
</evidence>
<dbReference type="Pfam" id="PF10151">
    <property type="entry name" value="TMEM214"/>
    <property type="match status" value="1"/>
</dbReference>
<evidence type="ECO:0000256" key="10">
    <source>
        <dbReference type="ARBA" id="ARBA00024938"/>
    </source>
</evidence>
<dbReference type="PANTHER" id="PTHR13448">
    <property type="entry name" value="TRANSMEMBRANE PROTEIN 214"/>
    <property type="match status" value="1"/>
</dbReference>
<dbReference type="InterPro" id="IPR019308">
    <property type="entry name" value="TMEM214"/>
</dbReference>
<dbReference type="GO" id="GO:0005789">
    <property type="term" value="C:endoplasmic reticulum membrane"/>
    <property type="evidence" value="ECO:0007669"/>
    <property type="project" value="UniProtKB-SubCell"/>
</dbReference>
<comment type="similarity">
    <text evidence="2">Belongs to the TMEM214 family.</text>
</comment>
<comment type="function">
    <text evidence="10">Critical mediator, in cooperation with CASP4, of endoplasmic reticulum-stress induced apoptosis. Required or the activation of CASP4 following endoplasmic reticulum stress.</text>
</comment>
<dbReference type="KEGG" id="cvn:111117746"/>
<evidence type="ECO:0000256" key="8">
    <source>
        <dbReference type="ARBA" id="ARBA00023136"/>
    </source>
</evidence>
<gene>
    <name evidence="13" type="primary">LOC111117746</name>
</gene>
<dbReference type="GeneID" id="111117746"/>
<dbReference type="RefSeq" id="XP_022312682.1">
    <property type="nucleotide sequence ID" value="XM_022456974.1"/>
</dbReference>
<evidence type="ECO:0000256" key="2">
    <source>
        <dbReference type="ARBA" id="ARBA00007984"/>
    </source>
</evidence>
<keyword evidence="8" id="KW-0472">Membrane</keyword>
<dbReference type="GO" id="GO:0005794">
    <property type="term" value="C:Golgi apparatus"/>
    <property type="evidence" value="ECO:0007669"/>
    <property type="project" value="TreeGrafter"/>
</dbReference>
<keyword evidence="12" id="KW-1185">Reference proteome</keyword>
<evidence type="ECO:0000256" key="4">
    <source>
        <dbReference type="ARBA" id="ARBA00022692"/>
    </source>
</evidence>
<organism evidence="12 13">
    <name type="scientific">Crassostrea virginica</name>
    <name type="common">Eastern oyster</name>
    <dbReference type="NCBI Taxonomy" id="6565"/>
    <lineage>
        <taxon>Eukaryota</taxon>
        <taxon>Metazoa</taxon>
        <taxon>Spiralia</taxon>
        <taxon>Lophotrochozoa</taxon>
        <taxon>Mollusca</taxon>
        <taxon>Bivalvia</taxon>
        <taxon>Autobranchia</taxon>
        <taxon>Pteriomorphia</taxon>
        <taxon>Ostreida</taxon>
        <taxon>Ostreoidea</taxon>
        <taxon>Ostreidae</taxon>
        <taxon>Crassostrea</taxon>
    </lineage>
</organism>
<evidence type="ECO:0000256" key="7">
    <source>
        <dbReference type="ARBA" id="ARBA00022989"/>
    </source>
</evidence>
<evidence type="ECO:0000256" key="1">
    <source>
        <dbReference type="ARBA" id="ARBA00004477"/>
    </source>
</evidence>
<evidence type="ECO:0000256" key="3">
    <source>
        <dbReference type="ARBA" id="ARBA00011720"/>
    </source>
</evidence>
<accession>A0A8B8CAA0</accession>
<evidence type="ECO:0000313" key="13">
    <source>
        <dbReference type="RefSeq" id="XP_022312682.1"/>
    </source>
</evidence>
<comment type="subunit">
    <text evidence="3">Constitutively interacts with CASP4; required for the localization of procaspase 4 to the ER.</text>
</comment>
<dbReference type="OrthoDB" id="10022292at2759"/>
<feature type="compositionally biased region" description="Basic and acidic residues" evidence="11">
    <location>
        <begin position="63"/>
        <end position="73"/>
    </location>
</feature>
<protein>
    <submittedName>
        <fullName evidence="13">Transmembrane protein 214-like</fullName>
    </submittedName>
</protein>
<keyword evidence="4" id="KW-0812">Transmembrane</keyword>
<comment type="subcellular location">
    <subcellularLocation>
        <location evidence="1">Endoplasmic reticulum membrane</location>
        <topology evidence="1">Multi-pass membrane protein</topology>
    </subcellularLocation>
</comment>
<dbReference type="GO" id="GO:0006915">
    <property type="term" value="P:apoptotic process"/>
    <property type="evidence" value="ECO:0007669"/>
    <property type="project" value="UniProtKB-KW"/>
</dbReference>
<keyword evidence="5" id="KW-0053">Apoptosis</keyword>
<proteinExistence type="inferred from homology"/>
<reference evidence="13" key="1">
    <citation type="submission" date="2025-08" db="UniProtKB">
        <authorList>
            <consortium name="RefSeq"/>
        </authorList>
    </citation>
    <scope>IDENTIFICATION</scope>
    <source>
        <tissue evidence="13">Whole sample</tissue>
    </source>
</reference>
<dbReference type="PANTHER" id="PTHR13448:SF0">
    <property type="entry name" value="TRANSMEMBRANE PROTEIN 214"/>
    <property type="match status" value="1"/>
</dbReference>
<evidence type="ECO:0000256" key="5">
    <source>
        <dbReference type="ARBA" id="ARBA00022703"/>
    </source>
</evidence>
<name>A0A8B8CAA0_CRAVI</name>
<evidence type="ECO:0000256" key="11">
    <source>
        <dbReference type="SAM" id="MobiDB-lite"/>
    </source>
</evidence>
<dbReference type="AlphaFoldDB" id="A0A8B8CAA0"/>
<sequence>MPKVEHQASALKESSTLFNVFLEKERKQQQANAQAKAEMKDSVKANGVANAGKKPAQPKKKTPKSEPEKKKPTDFISAVSEIKKDDLESALAITKASFPGNIEVWLKDLASLLNIKLEQCPEPDPIMKNKPKDYPMCHLSNKCQDVIKSVIRGASAETLEHLLYHSITTMLSEMNKGNSSYGYRIFIQLLVYSKPNIALTKTQQYLELLTTHQNKLPRCLSILWCLGVAGNKDFRSGLRVWMEVMMPMLKVRPVAPYCVDYLEELFRTHTDMKKLSGEMFLKEYFFLVDMIFNDQHLPKDLAKKLHTLYPKLKKIALSSDKTQGLRQVFPSYLTRVTPGSSRTMKAEILPCLVECLTSDKQCFAAWCQMYTKHLSQSSVLLNYLAQNWDKVGSKLDKKLFQNTLRSFAITNEELASQGRNSIEGYQSVWLHARNCFRN</sequence>
<evidence type="ECO:0000313" key="12">
    <source>
        <dbReference type="Proteomes" id="UP000694844"/>
    </source>
</evidence>